<dbReference type="Gene3D" id="3.90.550.10">
    <property type="entry name" value="Spore Coat Polysaccharide Biosynthesis Protein SpsA, Chain A"/>
    <property type="match status" value="1"/>
</dbReference>
<dbReference type="SUPFAM" id="SSF53448">
    <property type="entry name" value="Nucleotide-diphospho-sugar transferases"/>
    <property type="match status" value="1"/>
</dbReference>
<keyword evidence="5" id="KW-1133">Transmembrane helix</keyword>
<evidence type="ECO:0008006" key="8">
    <source>
        <dbReference type="Google" id="ProtNLM"/>
    </source>
</evidence>
<dbReference type="InterPro" id="IPR008630">
    <property type="entry name" value="Glyco_trans_34"/>
</dbReference>
<gene>
    <name evidence="6" type="ORF">T440DRAFT_521805</name>
</gene>
<dbReference type="GO" id="GO:0016757">
    <property type="term" value="F:glycosyltransferase activity"/>
    <property type="evidence" value="ECO:0007669"/>
    <property type="project" value="UniProtKB-KW"/>
</dbReference>
<dbReference type="OrthoDB" id="3763672at2759"/>
<dbReference type="GO" id="GO:0006487">
    <property type="term" value="P:protein N-linked glycosylation"/>
    <property type="evidence" value="ECO:0007669"/>
    <property type="project" value="TreeGrafter"/>
</dbReference>
<evidence type="ECO:0000256" key="5">
    <source>
        <dbReference type="SAM" id="Phobius"/>
    </source>
</evidence>
<comment type="similarity">
    <text evidence="1">Belongs to the glycosyltransferase 34 family.</text>
</comment>
<evidence type="ECO:0000313" key="7">
    <source>
        <dbReference type="Proteomes" id="UP000799423"/>
    </source>
</evidence>
<feature type="transmembrane region" description="Helical" evidence="5">
    <location>
        <begin position="12"/>
        <end position="30"/>
    </location>
</feature>
<protein>
    <recommendedName>
        <fullName evidence="8">Glycosyltransferase family 34 protein</fullName>
    </recommendedName>
</protein>
<name>A0A6A7ATQ7_9PLEO</name>
<feature type="region of interest" description="Disordered" evidence="4">
    <location>
        <begin position="417"/>
        <end position="490"/>
    </location>
</feature>
<accession>A0A6A7ATQ7</accession>
<keyword evidence="5" id="KW-0812">Transmembrane</keyword>
<keyword evidence="7" id="KW-1185">Reference proteome</keyword>
<dbReference type="AlphaFoldDB" id="A0A6A7ATQ7"/>
<dbReference type="InterPro" id="IPR029044">
    <property type="entry name" value="Nucleotide-diphossugar_trans"/>
</dbReference>
<dbReference type="Proteomes" id="UP000799423">
    <property type="component" value="Unassembled WGS sequence"/>
</dbReference>
<sequence>MLVEPRLFSIAQRYAVFAVLILVVWSVYSFRPSDVTIFSERRMSASNSTSKTATVDAVHTSHTASQPTATNVLPYQPCQPLHQPGDPLRDAISTLFSSIRIDATQRHYRDADGKYFTGAHGNNSVWKEPLGRKVVIVDVDTRVPTGDNQILNAEKKINWGKLESGGTGLISHAITSHYLYAMIHGYDYKYYQAASMPGHHDTWIKPHLIKDMLPDYQFVITMDADAVVAHPEIPLEWLFNRWGIAEHTSIAMPHDTEEYINGIPNTEDSNGVPVLNSGFIVTQNNELTFEMLEAWGNCTTEVRYPGCGHWKENWSHEQRAFSEYIRYDFDRTPQTIIGIPCDDGMGYPGFHEQAGPNFDTADCKGNFIRHYTLGKGTVHSAATETIAQVLVEVLQKSLLQHGDEVWKQEVKPVFHETEADEQDDGEGNAEEEEEQEEQEEVNDQSNVDEEREGEADEENEGKVKLHVDTNPAPENGDDSPLMLSGLVLDD</sequence>
<evidence type="ECO:0000256" key="2">
    <source>
        <dbReference type="ARBA" id="ARBA00022676"/>
    </source>
</evidence>
<dbReference type="PANTHER" id="PTHR31306">
    <property type="entry name" value="ALPHA-1,6-MANNOSYLTRANSFERASE MNN11-RELATED"/>
    <property type="match status" value="1"/>
</dbReference>
<dbReference type="GO" id="GO:0000139">
    <property type="term" value="C:Golgi membrane"/>
    <property type="evidence" value="ECO:0007669"/>
    <property type="project" value="TreeGrafter"/>
</dbReference>
<reference evidence="6" key="1">
    <citation type="submission" date="2020-01" db="EMBL/GenBank/DDBJ databases">
        <authorList>
            <consortium name="DOE Joint Genome Institute"/>
            <person name="Haridas S."/>
            <person name="Albert R."/>
            <person name="Binder M."/>
            <person name="Bloem J."/>
            <person name="Labutti K."/>
            <person name="Salamov A."/>
            <person name="Andreopoulos B."/>
            <person name="Baker S.E."/>
            <person name="Barry K."/>
            <person name="Bills G."/>
            <person name="Bluhm B.H."/>
            <person name="Cannon C."/>
            <person name="Castanera R."/>
            <person name="Culley D.E."/>
            <person name="Daum C."/>
            <person name="Ezra D."/>
            <person name="Gonzalez J.B."/>
            <person name="Henrissat B."/>
            <person name="Kuo A."/>
            <person name="Liang C."/>
            <person name="Lipzen A."/>
            <person name="Lutzoni F."/>
            <person name="Magnuson J."/>
            <person name="Mondo S."/>
            <person name="Nolan M."/>
            <person name="Ohm R."/>
            <person name="Pangilinan J."/>
            <person name="Park H.-J."/>
            <person name="Ramirez L."/>
            <person name="Alfaro M."/>
            <person name="Sun H."/>
            <person name="Tritt A."/>
            <person name="Yoshinaga Y."/>
            <person name="Zwiers L.-H."/>
            <person name="Turgeon B.G."/>
            <person name="Goodwin S.B."/>
            <person name="Spatafora J.W."/>
            <person name="Crous P.W."/>
            <person name="Grigoriev I.V."/>
        </authorList>
    </citation>
    <scope>NUCLEOTIDE SEQUENCE</scope>
    <source>
        <strain evidence="6">IPT5</strain>
    </source>
</reference>
<dbReference type="EMBL" id="MU006335">
    <property type="protein sequence ID" value="KAF2846443.1"/>
    <property type="molecule type" value="Genomic_DNA"/>
</dbReference>
<keyword evidence="5" id="KW-0472">Membrane</keyword>
<dbReference type="Pfam" id="PF05637">
    <property type="entry name" value="Glyco_transf_34"/>
    <property type="match status" value="1"/>
</dbReference>
<evidence type="ECO:0000256" key="3">
    <source>
        <dbReference type="ARBA" id="ARBA00022679"/>
    </source>
</evidence>
<evidence type="ECO:0000256" key="4">
    <source>
        <dbReference type="SAM" id="MobiDB-lite"/>
    </source>
</evidence>
<organism evidence="6 7">
    <name type="scientific">Plenodomus tracheiphilus IPT5</name>
    <dbReference type="NCBI Taxonomy" id="1408161"/>
    <lineage>
        <taxon>Eukaryota</taxon>
        <taxon>Fungi</taxon>
        <taxon>Dikarya</taxon>
        <taxon>Ascomycota</taxon>
        <taxon>Pezizomycotina</taxon>
        <taxon>Dothideomycetes</taxon>
        <taxon>Pleosporomycetidae</taxon>
        <taxon>Pleosporales</taxon>
        <taxon>Pleosporineae</taxon>
        <taxon>Leptosphaeriaceae</taxon>
        <taxon>Plenodomus</taxon>
    </lineage>
</organism>
<evidence type="ECO:0000256" key="1">
    <source>
        <dbReference type="ARBA" id="ARBA00005664"/>
    </source>
</evidence>
<evidence type="ECO:0000313" key="6">
    <source>
        <dbReference type="EMBL" id="KAF2846443.1"/>
    </source>
</evidence>
<keyword evidence="2" id="KW-0328">Glycosyltransferase</keyword>
<proteinExistence type="inferred from homology"/>
<keyword evidence="3" id="KW-0808">Transferase</keyword>
<feature type="compositionally biased region" description="Acidic residues" evidence="4">
    <location>
        <begin position="418"/>
        <end position="459"/>
    </location>
</feature>
<dbReference type="PANTHER" id="PTHR31306:SF3">
    <property type="entry name" value="NUCLEOTIDE-DIPHOSPHO-SUGAR TRANSFERASE DOMAIN-CONTAINING PROTEIN"/>
    <property type="match status" value="1"/>
</dbReference>